<gene>
    <name evidence="1" type="ORF">EVAR_66341_1</name>
</gene>
<accession>A0A4C2A6Z1</accession>
<reference evidence="1 2" key="1">
    <citation type="journal article" date="2019" name="Commun. Biol.">
        <title>The bagworm genome reveals a unique fibroin gene that provides high tensile strength.</title>
        <authorList>
            <person name="Kono N."/>
            <person name="Nakamura H."/>
            <person name="Ohtoshi R."/>
            <person name="Tomita M."/>
            <person name="Numata K."/>
            <person name="Arakawa K."/>
        </authorList>
    </citation>
    <scope>NUCLEOTIDE SEQUENCE [LARGE SCALE GENOMIC DNA]</scope>
</reference>
<protein>
    <submittedName>
        <fullName evidence="1">Uncharacterized protein</fullName>
    </submittedName>
</protein>
<proteinExistence type="predicted"/>
<comment type="caution">
    <text evidence="1">The sequence shown here is derived from an EMBL/GenBank/DDBJ whole genome shotgun (WGS) entry which is preliminary data.</text>
</comment>
<sequence>MTIKLDAERGTKRRDNHSETRFRTLCIYRCWKETLGDMRVELTGHLLLDFAVNYLYKEKSKYMNALYLGGRIKPSALDVVSSLTAVVAPPEMHWASVDGLSG</sequence>
<keyword evidence="2" id="KW-1185">Reference proteome</keyword>
<name>A0A4C2A6Z1_EUMVA</name>
<organism evidence="1 2">
    <name type="scientific">Eumeta variegata</name>
    <name type="common">Bagworm moth</name>
    <name type="synonym">Eumeta japonica</name>
    <dbReference type="NCBI Taxonomy" id="151549"/>
    <lineage>
        <taxon>Eukaryota</taxon>
        <taxon>Metazoa</taxon>
        <taxon>Ecdysozoa</taxon>
        <taxon>Arthropoda</taxon>
        <taxon>Hexapoda</taxon>
        <taxon>Insecta</taxon>
        <taxon>Pterygota</taxon>
        <taxon>Neoptera</taxon>
        <taxon>Endopterygota</taxon>
        <taxon>Lepidoptera</taxon>
        <taxon>Glossata</taxon>
        <taxon>Ditrysia</taxon>
        <taxon>Tineoidea</taxon>
        <taxon>Psychidae</taxon>
        <taxon>Oiketicinae</taxon>
        <taxon>Eumeta</taxon>
    </lineage>
</organism>
<dbReference type="Proteomes" id="UP000299102">
    <property type="component" value="Unassembled WGS sequence"/>
</dbReference>
<dbReference type="AlphaFoldDB" id="A0A4C2A6Z1"/>
<dbReference type="EMBL" id="BGZK01002531">
    <property type="protein sequence ID" value="GBP94657.1"/>
    <property type="molecule type" value="Genomic_DNA"/>
</dbReference>
<evidence type="ECO:0000313" key="2">
    <source>
        <dbReference type="Proteomes" id="UP000299102"/>
    </source>
</evidence>
<evidence type="ECO:0000313" key="1">
    <source>
        <dbReference type="EMBL" id="GBP94657.1"/>
    </source>
</evidence>